<evidence type="ECO:0000256" key="1">
    <source>
        <dbReference type="SAM" id="MobiDB-lite"/>
    </source>
</evidence>
<dbReference type="SUPFAM" id="SSF117839">
    <property type="entry name" value="WWE domain"/>
    <property type="match status" value="1"/>
</dbReference>
<gene>
    <name evidence="3" type="ORF">AAND1436_LOCUS12469</name>
</gene>
<sequence length="236" mass="24856">MASFQVKLGGEWKNYDKDEDKILKRAYLAGFPRAMYALRGQNYEVDFKRMAQKNQGSGKQRDIRAPHKWKAPEKPITTAGPTFCITVPPGAPGTTIQVPHPGDKTQMIAVNVPATAKVGQAMLVPIPTGPPAALAPEDIKGEYKPEEPKDEKEKKKWSTGAKVAAATGGVLVVGGLAVGGAVLGEHIAEEGWDATMAELGDVATSAGEGIADGAEAAVDWVGDAADSAGDFIMDLF</sequence>
<dbReference type="AlphaFoldDB" id="A0A7S2BPV8"/>
<dbReference type="Gene3D" id="3.30.720.50">
    <property type="match status" value="1"/>
</dbReference>
<dbReference type="InterPro" id="IPR037197">
    <property type="entry name" value="WWE_dom_sf"/>
</dbReference>
<name>A0A7S2BPV8_9DINO</name>
<proteinExistence type="predicted"/>
<evidence type="ECO:0000259" key="2">
    <source>
        <dbReference type="PROSITE" id="PS50918"/>
    </source>
</evidence>
<protein>
    <recommendedName>
        <fullName evidence="2">WWE domain-containing protein</fullName>
    </recommendedName>
</protein>
<organism evidence="3">
    <name type="scientific">Alexandrium andersonii</name>
    <dbReference type="NCBI Taxonomy" id="327968"/>
    <lineage>
        <taxon>Eukaryota</taxon>
        <taxon>Sar</taxon>
        <taxon>Alveolata</taxon>
        <taxon>Dinophyceae</taxon>
        <taxon>Gonyaulacales</taxon>
        <taxon>Pyrocystaceae</taxon>
        <taxon>Alexandrium</taxon>
    </lineage>
</organism>
<dbReference type="EMBL" id="HBGQ01025342">
    <property type="protein sequence ID" value="CAD9403354.1"/>
    <property type="molecule type" value="Transcribed_RNA"/>
</dbReference>
<feature type="domain" description="WWE" evidence="2">
    <location>
        <begin position="1"/>
        <end position="65"/>
    </location>
</feature>
<dbReference type="InterPro" id="IPR004170">
    <property type="entry name" value="WWE_dom"/>
</dbReference>
<evidence type="ECO:0000313" key="3">
    <source>
        <dbReference type="EMBL" id="CAD9403354.1"/>
    </source>
</evidence>
<feature type="compositionally biased region" description="Basic and acidic residues" evidence="1">
    <location>
        <begin position="137"/>
        <end position="155"/>
    </location>
</feature>
<feature type="region of interest" description="Disordered" evidence="1">
    <location>
        <begin position="129"/>
        <end position="155"/>
    </location>
</feature>
<reference evidence="3" key="1">
    <citation type="submission" date="2021-01" db="EMBL/GenBank/DDBJ databases">
        <authorList>
            <person name="Corre E."/>
            <person name="Pelletier E."/>
            <person name="Niang G."/>
            <person name="Scheremetjew M."/>
            <person name="Finn R."/>
            <person name="Kale V."/>
            <person name="Holt S."/>
            <person name="Cochrane G."/>
            <person name="Meng A."/>
            <person name="Brown T."/>
            <person name="Cohen L."/>
        </authorList>
    </citation>
    <scope>NUCLEOTIDE SEQUENCE</scope>
    <source>
        <strain evidence="3">CCMP2222</strain>
    </source>
</reference>
<accession>A0A7S2BPV8</accession>
<dbReference type="Pfam" id="PF02825">
    <property type="entry name" value="WWE"/>
    <property type="match status" value="1"/>
</dbReference>
<dbReference type="PROSITE" id="PS50918">
    <property type="entry name" value="WWE"/>
    <property type="match status" value="1"/>
</dbReference>